<keyword evidence="3" id="KW-1185">Reference proteome</keyword>
<comment type="caution">
    <text evidence="2">The sequence shown here is derived from an EMBL/GenBank/DDBJ whole genome shotgun (WGS) entry which is preliminary data.</text>
</comment>
<proteinExistence type="predicted"/>
<evidence type="ECO:0000256" key="1">
    <source>
        <dbReference type="SAM" id="SignalP"/>
    </source>
</evidence>
<evidence type="ECO:0000313" key="2">
    <source>
        <dbReference type="EMBL" id="KAJ1365137.1"/>
    </source>
</evidence>
<evidence type="ECO:0000313" key="3">
    <source>
        <dbReference type="Proteomes" id="UP001196413"/>
    </source>
</evidence>
<protein>
    <submittedName>
        <fullName evidence="2">Uncharacterized protein</fullName>
    </submittedName>
</protein>
<dbReference type="AlphaFoldDB" id="A0AAD5N978"/>
<gene>
    <name evidence="2" type="ORF">KIN20_025364</name>
</gene>
<accession>A0AAD5N978</accession>
<feature type="signal peptide" evidence="1">
    <location>
        <begin position="1"/>
        <end position="28"/>
    </location>
</feature>
<dbReference type="EMBL" id="JAHQIW010005186">
    <property type="protein sequence ID" value="KAJ1365137.1"/>
    <property type="molecule type" value="Genomic_DNA"/>
</dbReference>
<organism evidence="2 3">
    <name type="scientific">Parelaphostrongylus tenuis</name>
    <name type="common">Meningeal worm</name>
    <dbReference type="NCBI Taxonomy" id="148309"/>
    <lineage>
        <taxon>Eukaryota</taxon>
        <taxon>Metazoa</taxon>
        <taxon>Ecdysozoa</taxon>
        <taxon>Nematoda</taxon>
        <taxon>Chromadorea</taxon>
        <taxon>Rhabditida</taxon>
        <taxon>Rhabditina</taxon>
        <taxon>Rhabditomorpha</taxon>
        <taxon>Strongyloidea</taxon>
        <taxon>Metastrongylidae</taxon>
        <taxon>Parelaphostrongylus</taxon>
    </lineage>
</organism>
<dbReference type="Proteomes" id="UP001196413">
    <property type="component" value="Unassembled WGS sequence"/>
</dbReference>
<reference evidence="2" key="1">
    <citation type="submission" date="2021-06" db="EMBL/GenBank/DDBJ databases">
        <title>Parelaphostrongylus tenuis whole genome reference sequence.</title>
        <authorList>
            <person name="Garwood T.J."/>
            <person name="Larsen P.A."/>
            <person name="Fountain-Jones N.M."/>
            <person name="Garbe J.R."/>
            <person name="Macchietto M.G."/>
            <person name="Kania S.A."/>
            <person name="Gerhold R.W."/>
            <person name="Richards J.E."/>
            <person name="Wolf T.M."/>
        </authorList>
    </citation>
    <scope>NUCLEOTIDE SEQUENCE</scope>
    <source>
        <strain evidence="2">MNPRO001-30</strain>
        <tissue evidence="2">Meninges</tissue>
    </source>
</reference>
<keyword evidence="1" id="KW-0732">Signal</keyword>
<name>A0AAD5N978_PARTN</name>
<sequence length="192" mass="21297">MNIFAGINGHRTGLILFSLLATILTASGCGAIPAGQACKRTFTVTGIITLSVAMVYVGKAEISTRVSGIATNQWVEGTKGLVERLVMHTMIFNFKFQALHLTGAASRKIRLVRNEKGHNEDDLLQAFTRVMDFEKSRKRRTVGRINFNSAVSYCALRKKLEKKKVASFMGKYVRQYQGTVMTLLLEGSFTKL</sequence>
<feature type="chain" id="PRO_5041956357" evidence="1">
    <location>
        <begin position="29"/>
        <end position="192"/>
    </location>
</feature>